<feature type="region of interest" description="Disordered" evidence="1">
    <location>
        <begin position="79"/>
        <end position="110"/>
    </location>
</feature>
<name>A0A375EBB1_9BURK</name>
<sequence>MFRSDLGRVALATLGVPTNRTDVTCDAIQAPAAQRCLFCYLTRFPDRLTCGAAASCRGWPPAAWSPAWAGLAPAHGRSMPGTAAAARATGSRPRREAVPARCCAAPSSTW</sequence>
<dbReference type="Proteomes" id="UP000256952">
    <property type="component" value="Chromosome CBM2613_b"/>
</dbReference>
<protein>
    <submittedName>
        <fullName evidence="2">Uncharacterized protein</fullName>
    </submittedName>
</protein>
<proteinExistence type="predicted"/>
<feature type="compositionally biased region" description="Low complexity" evidence="1">
    <location>
        <begin position="79"/>
        <end position="91"/>
    </location>
</feature>
<reference evidence="2" key="1">
    <citation type="submission" date="2018-01" db="EMBL/GenBank/DDBJ databases">
        <authorList>
            <person name="Clerissi C."/>
        </authorList>
    </citation>
    <scope>NUCLEOTIDE SEQUENCE</scope>
    <source>
        <strain evidence="2">Cupriavidus taiwanensis STM 8556</strain>
    </source>
</reference>
<gene>
    <name evidence="2" type="ORF">CBM2613_B180108</name>
</gene>
<comment type="caution">
    <text evidence="2">The sequence shown here is derived from an EMBL/GenBank/DDBJ whole genome shotgun (WGS) entry which is preliminary data.</text>
</comment>
<organism evidence="2">
    <name type="scientific">Cupriavidus taiwanensis</name>
    <dbReference type="NCBI Taxonomy" id="164546"/>
    <lineage>
        <taxon>Bacteria</taxon>
        <taxon>Pseudomonadati</taxon>
        <taxon>Pseudomonadota</taxon>
        <taxon>Betaproteobacteria</taxon>
        <taxon>Burkholderiales</taxon>
        <taxon>Burkholderiaceae</taxon>
        <taxon>Cupriavidus</taxon>
    </lineage>
</organism>
<dbReference type="EMBL" id="OFTH01000043">
    <property type="protein sequence ID" value="SOZ71652.1"/>
    <property type="molecule type" value="Genomic_DNA"/>
</dbReference>
<evidence type="ECO:0000256" key="1">
    <source>
        <dbReference type="SAM" id="MobiDB-lite"/>
    </source>
</evidence>
<accession>A0A375EBB1</accession>
<dbReference type="AlphaFoldDB" id="A0A375EBB1"/>
<evidence type="ECO:0000313" key="2">
    <source>
        <dbReference type="EMBL" id="SOZ71652.1"/>
    </source>
</evidence>